<evidence type="ECO:0000313" key="1">
    <source>
        <dbReference type="EMBL" id="KAF3851786.1"/>
    </source>
</evidence>
<sequence length="398" mass="42118">MSVFLQTIDMKARTQEGSPTPLLGQSLRKEGVGGSLEVRSEDDDEENGLVQSYRLSLPPLLPGLRLLQLGLERLRVPVLSVLVQDVHQVGDVAGGQPQSFDLGQLGVRRHVGDALPQLREGRVDALGPPPLLPVGRGSPLHRPGERVGVHTDCRSVYRNGAGPRYQGAGSVVVVVMVGVQAAGGPAAAIAMVLRAVPGREAVLGGRHIRVTYQPAREVWRSPGILVTPTGRRRRVQGVVVAVVMVHDRVVLPASAGQAPPCGPVLRAADPLLCVPASRCSVRQTRCSVPASRLFLSPSAALILSGISVASEPFGKAGPVRADTGSLLTVYDALCKVDLGGLLLDLGVLHSRAVMQLSSIQEVFQSSVLQNLRSLVQDPPPTPRTRSGRAVVRPARLDL</sequence>
<proteinExistence type="predicted"/>
<keyword evidence="2" id="KW-1185">Reference proteome</keyword>
<dbReference type="AlphaFoldDB" id="A0A7J5YQJ4"/>
<organism evidence="1 2">
    <name type="scientific">Dissostichus mawsoni</name>
    <name type="common">Antarctic cod</name>
    <dbReference type="NCBI Taxonomy" id="36200"/>
    <lineage>
        <taxon>Eukaryota</taxon>
        <taxon>Metazoa</taxon>
        <taxon>Chordata</taxon>
        <taxon>Craniata</taxon>
        <taxon>Vertebrata</taxon>
        <taxon>Euteleostomi</taxon>
        <taxon>Actinopterygii</taxon>
        <taxon>Neopterygii</taxon>
        <taxon>Teleostei</taxon>
        <taxon>Neoteleostei</taxon>
        <taxon>Acanthomorphata</taxon>
        <taxon>Eupercaria</taxon>
        <taxon>Perciformes</taxon>
        <taxon>Notothenioidei</taxon>
        <taxon>Nototheniidae</taxon>
        <taxon>Dissostichus</taxon>
    </lineage>
</organism>
<dbReference type="EMBL" id="JAAKFY010000009">
    <property type="protein sequence ID" value="KAF3851786.1"/>
    <property type="molecule type" value="Genomic_DNA"/>
</dbReference>
<protein>
    <submittedName>
        <fullName evidence="1">Uncharacterized protein</fullName>
    </submittedName>
</protein>
<accession>A0A7J5YQJ4</accession>
<dbReference type="Proteomes" id="UP000518266">
    <property type="component" value="Unassembled WGS sequence"/>
</dbReference>
<name>A0A7J5YQJ4_DISMA</name>
<comment type="caution">
    <text evidence="1">The sequence shown here is derived from an EMBL/GenBank/DDBJ whole genome shotgun (WGS) entry which is preliminary data.</text>
</comment>
<reference evidence="1 2" key="1">
    <citation type="submission" date="2020-03" db="EMBL/GenBank/DDBJ databases">
        <title>Dissostichus mawsoni Genome sequencing and assembly.</title>
        <authorList>
            <person name="Park H."/>
        </authorList>
    </citation>
    <scope>NUCLEOTIDE SEQUENCE [LARGE SCALE GENOMIC DNA]</scope>
    <source>
        <strain evidence="1">DM0001</strain>
        <tissue evidence="1">Muscle</tissue>
    </source>
</reference>
<evidence type="ECO:0000313" key="2">
    <source>
        <dbReference type="Proteomes" id="UP000518266"/>
    </source>
</evidence>
<gene>
    <name evidence="1" type="ORF">F7725_005141</name>
</gene>